<evidence type="ECO:0008006" key="3">
    <source>
        <dbReference type="Google" id="ProtNLM"/>
    </source>
</evidence>
<proteinExistence type="predicted"/>
<dbReference type="Proteomes" id="UP000515344">
    <property type="component" value="Chromosome"/>
</dbReference>
<evidence type="ECO:0000313" key="1">
    <source>
        <dbReference type="EMBL" id="QNA45264.1"/>
    </source>
</evidence>
<reference evidence="2" key="1">
    <citation type="submission" date="2020-08" db="EMBL/GenBank/DDBJ databases">
        <title>Lacibacter sp. S13-6-6 genome sequencing.</title>
        <authorList>
            <person name="Jin L."/>
        </authorList>
    </citation>
    <scope>NUCLEOTIDE SEQUENCE [LARGE SCALE GENOMIC DNA]</scope>
    <source>
        <strain evidence="2">S13-6-6</strain>
    </source>
</reference>
<name>A0A7G5XIG1_9BACT</name>
<gene>
    <name evidence="1" type="ORF">H4075_03415</name>
</gene>
<dbReference type="KEGG" id="lacs:H4075_03415"/>
<dbReference type="RefSeq" id="WP_182804163.1">
    <property type="nucleotide sequence ID" value="NZ_CP060007.1"/>
</dbReference>
<organism evidence="1 2">
    <name type="scientific">Lacibacter sediminis</name>
    <dbReference type="NCBI Taxonomy" id="2760713"/>
    <lineage>
        <taxon>Bacteria</taxon>
        <taxon>Pseudomonadati</taxon>
        <taxon>Bacteroidota</taxon>
        <taxon>Chitinophagia</taxon>
        <taxon>Chitinophagales</taxon>
        <taxon>Chitinophagaceae</taxon>
        <taxon>Lacibacter</taxon>
    </lineage>
</organism>
<dbReference type="PROSITE" id="PS51257">
    <property type="entry name" value="PROKAR_LIPOPROTEIN"/>
    <property type="match status" value="1"/>
</dbReference>
<dbReference type="AlphaFoldDB" id="A0A7G5XIG1"/>
<sequence length="257" mass="29181">MKKIITVILCSSLVLMSCKKEKTIVEPATKTVFKKVKELAIYANGVLDRNEVYAYDAEGRISSVTSLKNSLLFEYPTKNELKIIAKSKATGEVIWTQTAKLNSKGAITESEKRNPAGIVTETWNYSYDVNGYMVSYKYTTPLYDDDVQECFFVFEKGNVVAAKLYRNGILQQNETYEYDLNELSMMPHTAMSSWVSETLYGIPNKNPRKTYKVAKPDDGTITFHTVYTRTFNNNSNSLEEKVAYVLTGANALRKYTF</sequence>
<dbReference type="EMBL" id="CP060007">
    <property type="protein sequence ID" value="QNA45264.1"/>
    <property type="molecule type" value="Genomic_DNA"/>
</dbReference>
<evidence type="ECO:0000313" key="2">
    <source>
        <dbReference type="Proteomes" id="UP000515344"/>
    </source>
</evidence>
<accession>A0A7G5XIG1</accession>
<keyword evidence="2" id="KW-1185">Reference proteome</keyword>
<protein>
    <recommendedName>
        <fullName evidence="3">DUF4595 domain-containing protein</fullName>
    </recommendedName>
</protein>
<dbReference type="Gene3D" id="2.180.10.10">
    <property type="entry name" value="RHS repeat-associated core"/>
    <property type="match status" value="1"/>
</dbReference>